<dbReference type="Pfam" id="PF07690">
    <property type="entry name" value="MFS_1"/>
    <property type="match status" value="1"/>
</dbReference>
<dbReference type="RefSeq" id="XP_016263268.1">
    <property type="nucleotide sequence ID" value="XM_016405062.1"/>
</dbReference>
<comment type="subcellular location">
    <subcellularLocation>
        <location evidence="1">Membrane</location>
        <topology evidence="1">Multi-pass membrane protein</topology>
    </subcellularLocation>
</comment>
<proteinExistence type="predicted"/>
<name>A0A0D2C037_9EURO</name>
<feature type="region of interest" description="Disordered" evidence="5">
    <location>
        <begin position="1"/>
        <end position="63"/>
    </location>
</feature>
<evidence type="ECO:0000256" key="5">
    <source>
        <dbReference type="SAM" id="MobiDB-lite"/>
    </source>
</evidence>
<sequence length="537" mass="59182">MEESMPMSQPKPSLETSNHGRPDVNDGSKALEVPVVSSDIDDIEKEPAVNEKGQVDDHELKHIEGPDGTSKAYKVVRFRPGDPEDPKNFPKARKWLITLTLSWVCFSVAFSSAVITPGILGVAAHFDVSEEVALLTVTLFVMGFGIGPLIFSPLSELYGRRIIYLTTFGVAVVFIIPCAVAKNIQTLLVCRAIGGIAISVPVANIGGSLADLWRPEERGVPMAAFSAAPFLGPVFGPLIGGFTYESLGWRWLYYLQLIVTGALYVAMILFVPETYAPVILSRRAKKLRKTTSDDCYVAEHDLMHHSFGHIAQVYLTRPLKLLFTEPIVTLMSLYAAILYGLLYMFFVAYPIVFQEGKGYSAGITGLMFLPLTVGISVGLVFTPFVNRHYLSLRAKYEGLPPPELRLIPMISASWTIPMGVFIFAWTSYPHLSWVGPCLSGFPIGVGFVFVYNSFNNYIVDSYQHTAASALAAKTLIRSLWGGSTVLFTTQMYHNLGYQWGSSLLGFIALVCCLIPLGFYRYGAAIRKHSKYAYSGEE</sequence>
<evidence type="ECO:0000256" key="3">
    <source>
        <dbReference type="ARBA" id="ARBA00022989"/>
    </source>
</evidence>
<dbReference type="CDD" id="cd17323">
    <property type="entry name" value="MFS_Tpo1_MDR_like"/>
    <property type="match status" value="1"/>
</dbReference>
<feature type="transmembrane region" description="Helical" evidence="6">
    <location>
        <begin position="219"/>
        <end position="239"/>
    </location>
</feature>
<keyword evidence="3 6" id="KW-1133">Transmembrane helix</keyword>
<dbReference type="GeneID" id="27356274"/>
<evidence type="ECO:0000256" key="2">
    <source>
        <dbReference type="ARBA" id="ARBA00022692"/>
    </source>
</evidence>
<feature type="transmembrane region" description="Helical" evidence="6">
    <location>
        <begin position="499"/>
        <end position="519"/>
    </location>
</feature>
<dbReference type="HOGENOM" id="CLU_008455_11_5_1"/>
<evidence type="ECO:0000259" key="7">
    <source>
        <dbReference type="PROSITE" id="PS50850"/>
    </source>
</evidence>
<dbReference type="Gene3D" id="1.20.1250.20">
    <property type="entry name" value="MFS general substrate transporter like domains"/>
    <property type="match status" value="1"/>
</dbReference>
<feature type="compositionally biased region" description="Polar residues" evidence="5">
    <location>
        <begin position="1"/>
        <end position="17"/>
    </location>
</feature>
<organism evidence="8 9">
    <name type="scientific">Exophiala oligosperma</name>
    <dbReference type="NCBI Taxonomy" id="215243"/>
    <lineage>
        <taxon>Eukaryota</taxon>
        <taxon>Fungi</taxon>
        <taxon>Dikarya</taxon>
        <taxon>Ascomycota</taxon>
        <taxon>Pezizomycotina</taxon>
        <taxon>Eurotiomycetes</taxon>
        <taxon>Chaetothyriomycetidae</taxon>
        <taxon>Chaetothyriales</taxon>
        <taxon>Herpotrichiellaceae</taxon>
        <taxon>Exophiala</taxon>
    </lineage>
</organism>
<feature type="transmembrane region" description="Helical" evidence="6">
    <location>
        <begin position="363"/>
        <end position="385"/>
    </location>
</feature>
<dbReference type="PANTHER" id="PTHR23502:SF48">
    <property type="entry name" value="MULTIDRUG TRANSPORTER, PUTATIVE (AFU_ORTHOLOGUE AFUA_5G02700)-RELATED"/>
    <property type="match status" value="1"/>
</dbReference>
<dbReference type="AlphaFoldDB" id="A0A0D2C037"/>
<feature type="transmembrane region" description="Helical" evidence="6">
    <location>
        <begin position="162"/>
        <end position="180"/>
    </location>
</feature>
<protein>
    <recommendedName>
        <fullName evidence="7">Major facilitator superfamily (MFS) profile domain-containing protein</fullName>
    </recommendedName>
</protein>
<keyword evidence="2 6" id="KW-0812">Transmembrane</keyword>
<evidence type="ECO:0000256" key="6">
    <source>
        <dbReference type="SAM" id="Phobius"/>
    </source>
</evidence>
<feature type="transmembrane region" description="Helical" evidence="6">
    <location>
        <begin position="132"/>
        <end position="150"/>
    </location>
</feature>
<feature type="transmembrane region" description="Helical" evidence="6">
    <location>
        <begin position="406"/>
        <end position="427"/>
    </location>
</feature>
<evidence type="ECO:0000313" key="9">
    <source>
        <dbReference type="Proteomes" id="UP000053342"/>
    </source>
</evidence>
<gene>
    <name evidence="8" type="ORF">PV06_04200</name>
</gene>
<dbReference type="SUPFAM" id="SSF103473">
    <property type="entry name" value="MFS general substrate transporter"/>
    <property type="match status" value="1"/>
</dbReference>
<dbReference type="InterPro" id="IPR020846">
    <property type="entry name" value="MFS_dom"/>
</dbReference>
<dbReference type="EMBL" id="KN847335">
    <property type="protein sequence ID" value="KIW43052.1"/>
    <property type="molecule type" value="Genomic_DNA"/>
</dbReference>
<feature type="transmembrane region" description="Helical" evidence="6">
    <location>
        <begin position="475"/>
        <end position="493"/>
    </location>
</feature>
<feature type="transmembrane region" description="Helical" evidence="6">
    <location>
        <begin position="95"/>
        <end position="120"/>
    </location>
</feature>
<feature type="transmembrane region" description="Helical" evidence="6">
    <location>
        <begin position="327"/>
        <end position="351"/>
    </location>
</feature>
<dbReference type="GO" id="GO:0005886">
    <property type="term" value="C:plasma membrane"/>
    <property type="evidence" value="ECO:0007669"/>
    <property type="project" value="TreeGrafter"/>
</dbReference>
<feature type="compositionally biased region" description="Basic and acidic residues" evidence="5">
    <location>
        <begin position="45"/>
        <end position="63"/>
    </location>
</feature>
<evidence type="ECO:0000256" key="1">
    <source>
        <dbReference type="ARBA" id="ARBA00004141"/>
    </source>
</evidence>
<dbReference type="FunFam" id="1.20.1250.20:FF:000011">
    <property type="entry name" value="MFS multidrug transporter, putative"/>
    <property type="match status" value="1"/>
</dbReference>
<accession>A0A0D2C037</accession>
<reference evidence="8 9" key="1">
    <citation type="submission" date="2015-01" db="EMBL/GenBank/DDBJ databases">
        <title>The Genome Sequence of Exophiala oligosperma CBS72588.</title>
        <authorList>
            <consortium name="The Broad Institute Genomics Platform"/>
            <person name="Cuomo C."/>
            <person name="de Hoog S."/>
            <person name="Gorbushina A."/>
            <person name="Stielow B."/>
            <person name="Teixiera M."/>
            <person name="Abouelleil A."/>
            <person name="Chapman S.B."/>
            <person name="Priest M."/>
            <person name="Young S.K."/>
            <person name="Wortman J."/>
            <person name="Nusbaum C."/>
            <person name="Birren B."/>
        </authorList>
    </citation>
    <scope>NUCLEOTIDE SEQUENCE [LARGE SCALE GENOMIC DNA]</scope>
    <source>
        <strain evidence="8 9">CBS 72588</strain>
    </source>
</reference>
<dbReference type="Proteomes" id="UP000053342">
    <property type="component" value="Unassembled WGS sequence"/>
</dbReference>
<dbReference type="PANTHER" id="PTHR23502">
    <property type="entry name" value="MAJOR FACILITATOR SUPERFAMILY"/>
    <property type="match status" value="1"/>
</dbReference>
<dbReference type="OrthoDB" id="6770063at2759"/>
<dbReference type="InterPro" id="IPR011701">
    <property type="entry name" value="MFS"/>
</dbReference>
<feature type="transmembrane region" description="Helical" evidence="6">
    <location>
        <begin position="433"/>
        <end position="454"/>
    </location>
</feature>
<feature type="domain" description="Major facilitator superfamily (MFS) profile" evidence="7">
    <location>
        <begin position="97"/>
        <end position="537"/>
    </location>
</feature>
<keyword evidence="9" id="KW-1185">Reference proteome</keyword>
<dbReference type="GO" id="GO:0022857">
    <property type="term" value="F:transmembrane transporter activity"/>
    <property type="evidence" value="ECO:0007669"/>
    <property type="project" value="InterPro"/>
</dbReference>
<evidence type="ECO:0000256" key="4">
    <source>
        <dbReference type="ARBA" id="ARBA00023136"/>
    </source>
</evidence>
<feature type="transmembrane region" description="Helical" evidence="6">
    <location>
        <begin position="186"/>
        <end position="207"/>
    </location>
</feature>
<keyword evidence="4 6" id="KW-0472">Membrane</keyword>
<dbReference type="VEuPathDB" id="FungiDB:PV06_04200"/>
<dbReference type="PROSITE" id="PS50850">
    <property type="entry name" value="MFS"/>
    <property type="match status" value="1"/>
</dbReference>
<dbReference type="InterPro" id="IPR036259">
    <property type="entry name" value="MFS_trans_sf"/>
</dbReference>
<evidence type="ECO:0000313" key="8">
    <source>
        <dbReference type="EMBL" id="KIW43052.1"/>
    </source>
</evidence>
<dbReference type="STRING" id="215243.A0A0D2C037"/>
<feature type="transmembrane region" description="Helical" evidence="6">
    <location>
        <begin position="251"/>
        <end position="280"/>
    </location>
</feature>